<reference evidence="1 2" key="1">
    <citation type="journal article" date="2024" name="Nat. Commun.">
        <title>Phylogenomics reveals the evolutionary origins of lichenization in chlorophyte algae.</title>
        <authorList>
            <person name="Puginier C."/>
            <person name="Libourel C."/>
            <person name="Otte J."/>
            <person name="Skaloud P."/>
            <person name="Haon M."/>
            <person name="Grisel S."/>
            <person name="Petersen M."/>
            <person name="Berrin J.G."/>
            <person name="Delaux P.M."/>
            <person name="Dal Grande F."/>
            <person name="Keller J."/>
        </authorList>
    </citation>
    <scope>NUCLEOTIDE SEQUENCE [LARGE SCALE GENOMIC DNA]</scope>
    <source>
        <strain evidence="1 2">SAG 2145</strain>
    </source>
</reference>
<accession>A0AAW1R2I5</accession>
<protein>
    <submittedName>
        <fullName evidence="1">Uncharacterized protein</fullName>
    </submittedName>
</protein>
<evidence type="ECO:0000313" key="1">
    <source>
        <dbReference type="EMBL" id="KAK9827765.1"/>
    </source>
</evidence>
<gene>
    <name evidence="1" type="ORF">WJX74_001414</name>
</gene>
<name>A0AAW1R2I5_9CHLO</name>
<dbReference type="Proteomes" id="UP001438707">
    <property type="component" value="Unassembled WGS sequence"/>
</dbReference>
<evidence type="ECO:0000313" key="2">
    <source>
        <dbReference type="Proteomes" id="UP001438707"/>
    </source>
</evidence>
<proteinExistence type="predicted"/>
<dbReference type="EMBL" id="JALJOS010000017">
    <property type="protein sequence ID" value="KAK9827765.1"/>
    <property type="molecule type" value="Genomic_DNA"/>
</dbReference>
<keyword evidence="2" id="KW-1185">Reference proteome</keyword>
<comment type="caution">
    <text evidence="1">The sequence shown here is derived from an EMBL/GenBank/DDBJ whole genome shotgun (WGS) entry which is preliminary data.</text>
</comment>
<sequence>MAQLVHHHRWSVPRDMERAFAKIQRQARYAALLSVIRLQLQQPAKQTNLSNLPLAIIQEIEELANLPSECAAKQA</sequence>
<organism evidence="1 2">
    <name type="scientific">Apatococcus lobatus</name>
    <dbReference type="NCBI Taxonomy" id="904363"/>
    <lineage>
        <taxon>Eukaryota</taxon>
        <taxon>Viridiplantae</taxon>
        <taxon>Chlorophyta</taxon>
        <taxon>core chlorophytes</taxon>
        <taxon>Trebouxiophyceae</taxon>
        <taxon>Chlorellales</taxon>
        <taxon>Chlorellaceae</taxon>
        <taxon>Apatococcus</taxon>
    </lineage>
</organism>
<dbReference type="AlphaFoldDB" id="A0AAW1R2I5"/>